<feature type="domain" description="TonB-dependent receptor plug" evidence="16">
    <location>
        <begin position="55"/>
        <end position="163"/>
    </location>
</feature>
<comment type="similarity">
    <text evidence="12 13">Belongs to the TonB-dependent receptor family.</text>
</comment>
<evidence type="ECO:0000256" key="14">
    <source>
        <dbReference type="SAM" id="SignalP"/>
    </source>
</evidence>
<dbReference type="PROSITE" id="PS52016">
    <property type="entry name" value="TONB_DEPENDENT_REC_3"/>
    <property type="match status" value="1"/>
</dbReference>
<dbReference type="InterPro" id="IPR037066">
    <property type="entry name" value="Plug_dom_sf"/>
</dbReference>
<comment type="caution">
    <text evidence="17">The sequence shown here is derived from an EMBL/GenBank/DDBJ whole genome shotgun (WGS) entry which is preliminary data.</text>
</comment>
<evidence type="ECO:0000313" key="18">
    <source>
        <dbReference type="Proteomes" id="UP000635071"/>
    </source>
</evidence>
<dbReference type="InterPro" id="IPR039426">
    <property type="entry name" value="TonB-dep_rcpt-like"/>
</dbReference>
<evidence type="ECO:0000256" key="4">
    <source>
        <dbReference type="ARBA" id="ARBA00022496"/>
    </source>
</evidence>
<evidence type="ECO:0000313" key="17">
    <source>
        <dbReference type="EMBL" id="GGE15808.1"/>
    </source>
</evidence>
<evidence type="ECO:0000256" key="2">
    <source>
        <dbReference type="ARBA" id="ARBA00022448"/>
    </source>
</evidence>
<evidence type="ECO:0000259" key="15">
    <source>
        <dbReference type="Pfam" id="PF00593"/>
    </source>
</evidence>
<keyword evidence="6 14" id="KW-0732">Signal</keyword>
<organism evidence="17 18">
    <name type="scientific">Sandarakinorhabdus glacialis</name>
    <dbReference type="NCBI Taxonomy" id="1614636"/>
    <lineage>
        <taxon>Bacteria</taxon>
        <taxon>Pseudomonadati</taxon>
        <taxon>Pseudomonadota</taxon>
        <taxon>Alphaproteobacteria</taxon>
        <taxon>Sphingomonadales</taxon>
        <taxon>Sphingosinicellaceae</taxon>
        <taxon>Sandarakinorhabdus</taxon>
    </lineage>
</organism>
<keyword evidence="5 12" id="KW-0812">Transmembrane</keyword>
<evidence type="ECO:0000256" key="3">
    <source>
        <dbReference type="ARBA" id="ARBA00022452"/>
    </source>
</evidence>
<dbReference type="InterPro" id="IPR036942">
    <property type="entry name" value="Beta-barrel_TonB_sf"/>
</dbReference>
<feature type="signal peptide" evidence="14">
    <location>
        <begin position="1"/>
        <end position="19"/>
    </location>
</feature>
<evidence type="ECO:0000256" key="5">
    <source>
        <dbReference type="ARBA" id="ARBA00022692"/>
    </source>
</evidence>
<dbReference type="Pfam" id="PF07715">
    <property type="entry name" value="Plug"/>
    <property type="match status" value="1"/>
</dbReference>
<dbReference type="InterPro" id="IPR012910">
    <property type="entry name" value="Plug_dom"/>
</dbReference>
<dbReference type="InterPro" id="IPR000531">
    <property type="entry name" value="Beta-barrel_TonB"/>
</dbReference>
<evidence type="ECO:0000256" key="7">
    <source>
        <dbReference type="ARBA" id="ARBA00023004"/>
    </source>
</evidence>
<comment type="subcellular location">
    <subcellularLocation>
        <location evidence="1 12">Cell outer membrane</location>
        <topology evidence="1 12">Multi-pass membrane protein</topology>
    </subcellularLocation>
</comment>
<dbReference type="Gene3D" id="2.170.130.10">
    <property type="entry name" value="TonB-dependent receptor, plug domain"/>
    <property type="match status" value="1"/>
</dbReference>
<reference evidence="17" key="1">
    <citation type="journal article" date="2014" name="Int. J. Syst. Evol. Microbiol.">
        <title>Complete genome sequence of Corynebacterium casei LMG S-19264T (=DSM 44701T), isolated from a smear-ripened cheese.</title>
        <authorList>
            <consortium name="US DOE Joint Genome Institute (JGI-PGF)"/>
            <person name="Walter F."/>
            <person name="Albersmeier A."/>
            <person name="Kalinowski J."/>
            <person name="Ruckert C."/>
        </authorList>
    </citation>
    <scope>NUCLEOTIDE SEQUENCE</scope>
    <source>
        <strain evidence="17">CGMCC 1.15519</strain>
    </source>
</reference>
<accession>A0A917E8Z9</accession>
<protein>
    <submittedName>
        <fullName evidence="17">TonB-dependent receptor</fullName>
    </submittedName>
</protein>
<evidence type="ECO:0000256" key="1">
    <source>
        <dbReference type="ARBA" id="ARBA00004571"/>
    </source>
</evidence>
<evidence type="ECO:0000256" key="11">
    <source>
        <dbReference type="ARBA" id="ARBA00023237"/>
    </source>
</evidence>
<evidence type="ECO:0000256" key="9">
    <source>
        <dbReference type="ARBA" id="ARBA00023077"/>
    </source>
</evidence>
<reference evidence="17" key="2">
    <citation type="submission" date="2020-09" db="EMBL/GenBank/DDBJ databases">
        <authorList>
            <person name="Sun Q."/>
            <person name="Zhou Y."/>
        </authorList>
    </citation>
    <scope>NUCLEOTIDE SEQUENCE</scope>
    <source>
        <strain evidence="17">CGMCC 1.15519</strain>
    </source>
</reference>
<keyword evidence="3 12" id="KW-1134">Transmembrane beta strand</keyword>
<dbReference type="GO" id="GO:0009279">
    <property type="term" value="C:cell outer membrane"/>
    <property type="evidence" value="ECO:0007669"/>
    <property type="project" value="UniProtKB-SubCell"/>
</dbReference>
<evidence type="ECO:0000256" key="10">
    <source>
        <dbReference type="ARBA" id="ARBA00023136"/>
    </source>
</evidence>
<dbReference type="PANTHER" id="PTHR32552:SF89">
    <property type="entry name" value="CATECHOLATE SIDEROPHORE RECEPTOR FIU"/>
    <property type="match status" value="1"/>
</dbReference>
<keyword evidence="18" id="KW-1185">Reference proteome</keyword>
<keyword evidence="8" id="KW-0406">Ion transport</keyword>
<gene>
    <name evidence="17" type="ORF">GCM10011529_22760</name>
</gene>
<sequence>MTNMSCRALILAGASLAFAANAAAQTSPVVTQVAATEIGTEDAEIIVFGRGEVRQVTEVTQLDMRRTVAGSSPFKAIEKLPGVNFQSADPFGVYEWSTRISLRGFNQNQLGFTFDGVPLGDMSYGNVNGLHISRAIISDNVGSVRVSQGAGAVGTASTSNLGGTIEFTSREPSADLGVAGNFTYGSNETIRAFAAIDSGDIGGFRSYISYAYLDARKWKGVGTQYSHQVNAKATYDFGGGGKMTGFVNYTDRRENDYQDLSLEQIGRLGYDWDNVSGDWPLALRIAQVAANRGDVGGAVPRRPNTAGKVYPGPITSVDDAYYDAGGLRRDWLGGLKLEVPLTDRLDATVQGYYHNNKGQGSWFTPYVASPSGNDISFRTTEYGIERIGFLGNVSADLGAHAVKISLWWENNDFNQARRFYDVSGTATPSTTALTYQSKPFASQWDNAYNTETFQYAVQDQIELTDSFSISAAFKGQSVKLRARENIVTGALALGNITSEDFFLPQAGVLYKLGGSAGEIFANYNENQRAFSASATTGPFATTQAGFAALRPNLEPEKSKTVEAGYRFGFGPVRGVVAGYYVDFSNRILGTQAGAGIVGNPVILANVGSVRSVGVEAGLTWKIIEPLTLTASYAYNDSTYRDNVVNAAGVITQAIKGKTVVDSPKHIGNVELALDSDGFYARANGNFMSERFFTYSNDKSVPSRAIFDAKVGYRFTSTDGFLNGLAIEGSVTNVTDKRYVATIGSNGYGFAGDNQTLLAAAPRQWFVTARKDF</sequence>
<keyword evidence="11 12" id="KW-0998">Cell outer membrane</keyword>
<dbReference type="PANTHER" id="PTHR32552">
    <property type="entry name" value="FERRICHROME IRON RECEPTOR-RELATED"/>
    <property type="match status" value="1"/>
</dbReference>
<keyword evidence="17" id="KW-0675">Receptor</keyword>
<dbReference type="Gene3D" id="2.40.170.20">
    <property type="entry name" value="TonB-dependent receptor, beta-barrel domain"/>
    <property type="match status" value="1"/>
</dbReference>
<dbReference type="AlphaFoldDB" id="A0A917E8Z9"/>
<name>A0A917E8Z9_9SPHN</name>
<dbReference type="Proteomes" id="UP000635071">
    <property type="component" value="Unassembled WGS sequence"/>
</dbReference>
<feature type="domain" description="TonB-dependent receptor-like beta-barrel" evidence="15">
    <location>
        <begin position="259"/>
        <end position="733"/>
    </location>
</feature>
<evidence type="ECO:0000256" key="8">
    <source>
        <dbReference type="ARBA" id="ARBA00023065"/>
    </source>
</evidence>
<evidence type="ECO:0000256" key="13">
    <source>
        <dbReference type="RuleBase" id="RU003357"/>
    </source>
</evidence>
<dbReference type="EMBL" id="BMJM01000007">
    <property type="protein sequence ID" value="GGE15808.1"/>
    <property type="molecule type" value="Genomic_DNA"/>
</dbReference>
<dbReference type="Pfam" id="PF00593">
    <property type="entry name" value="TonB_dep_Rec_b-barrel"/>
    <property type="match status" value="1"/>
</dbReference>
<dbReference type="GO" id="GO:0015344">
    <property type="term" value="F:siderophore uptake transmembrane transporter activity"/>
    <property type="evidence" value="ECO:0007669"/>
    <property type="project" value="TreeGrafter"/>
</dbReference>
<keyword evidence="2 12" id="KW-0813">Transport</keyword>
<evidence type="ECO:0000256" key="6">
    <source>
        <dbReference type="ARBA" id="ARBA00022729"/>
    </source>
</evidence>
<keyword evidence="7" id="KW-0408">Iron</keyword>
<evidence type="ECO:0000259" key="16">
    <source>
        <dbReference type="Pfam" id="PF07715"/>
    </source>
</evidence>
<keyword evidence="4" id="KW-0410">Iron transport</keyword>
<dbReference type="RefSeq" id="WP_243450713.1">
    <property type="nucleotide sequence ID" value="NZ_BMJM01000007.1"/>
</dbReference>
<dbReference type="SUPFAM" id="SSF56935">
    <property type="entry name" value="Porins"/>
    <property type="match status" value="1"/>
</dbReference>
<feature type="chain" id="PRO_5038138702" evidence="14">
    <location>
        <begin position="20"/>
        <end position="772"/>
    </location>
</feature>
<evidence type="ECO:0000256" key="12">
    <source>
        <dbReference type="PROSITE-ProRule" id="PRU01360"/>
    </source>
</evidence>
<proteinExistence type="inferred from homology"/>
<keyword evidence="9 13" id="KW-0798">TonB box</keyword>
<keyword evidence="10 12" id="KW-0472">Membrane</keyword>